<dbReference type="InterPro" id="IPR039420">
    <property type="entry name" value="WalR-like"/>
</dbReference>
<dbReference type="CDD" id="cd06170">
    <property type="entry name" value="LuxR_C_like"/>
    <property type="match status" value="1"/>
</dbReference>
<dbReference type="OrthoDB" id="255281at2"/>
<organism evidence="6 7">
    <name type="scientific">Blastopirellula retiformator</name>
    <dbReference type="NCBI Taxonomy" id="2527970"/>
    <lineage>
        <taxon>Bacteria</taxon>
        <taxon>Pseudomonadati</taxon>
        <taxon>Planctomycetota</taxon>
        <taxon>Planctomycetia</taxon>
        <taxon>Pirellulales</taxon>
        <taxon>Pirellulaceae</taxon>
        <taxon>Blastopirellula</taxon>
    </lineage>
</organism>
<evidence type="ECO:0000259" key="4">
    <source>
        <dbReference type="PROSITE" id="PS50043"/>
    </source>
</evidence>
<feature type="domain" description="HTH luxR-type" evidence="4">
    <location>
        <begin position="156"/>
        <end position="221"/>
    </location>
</feature>
<dbReference type="PROSITE" id="PS50043">
    <property type="entry name" value="HTH_LUXR_2"/>
    <property type="match status" value="1"/>
</dbReference>
<accession>A0A5C5V2I7</accession>
<proteinExistence type="predicted"/>
<dbReference type="PANTHER" id="PTHR43214">
    <property type="entry name" value="TWO-COMPONENT RESPONSE REGULATOR"/>
    <property type="match status" value="1"/>
</dbReference>
<dbReference type="AlphaFoldDB" id="A0A5C5V2I7"/>
<keyword evidence="7" id="KW-1185">Reference proteome</keyword>
<comment type="caution">
    <text evidence="6">The sequence shown here is derived from an EMBL/GenBank/DDBJ whole genome shotgun (WGS) entry which is preliminary data.</text>
</comment>
<gene>
    <name evidence="6" type="primary">bvgA</name>
    <name evidence="6" type="ORF">Enr8_26200</name>
</gene>
<dbReference type="InterPro" id="IPR058245">
    <property type="entry name" value="NreC/VraR/RcsB-like_REC"/>
</dbReference>
<dbReference type="CDD" id="cd17535">
    <property type="entry name" value="REC_NarL-like"/>
    <property type="match status" value="1"/>
</dbReference>
<keyword evidence="1 3" id="KW-0597">Phosphoprotein</keyword>
<dbReference type="EMBL" id="SJPF01000003">
    <property type="protein sequence ID" value="TWT32814.1"/>
    <property type="molecule type" value="Genomic_DNA"/>
</dbReference>
<dbReference type="InterPro" id="IPR001789">
    <property type="entry name" value="Sig_transdc_resp-reg_receiver"/>
</dbReference>
<feature type="domain" description="Response regulatory" evidence="5">
    <location>
        <begin position="16"/>
        <end position="133"/>
    </location>
</feature>
<dbReference type="Pfam" id="PF00196">
    <property type="entry name" value="GerE"/>
    <property type="match status" value="1"/>
</dbReference>
<sequence>MNPKETQLPGLPRGPRVVLVDDDEAIMRCVGRVLEMDEGIEIVGQTDHAQAGVLMVYDLRPDVVLMDIHMPGADPFLACREIQAKLDGACQVLYYTAFPRDKYLDRCIAAGAAGVVSKHSESIRNVALAIRHVAAGNTYFSPELAQRLIELEAGQPMSRIATLTHREILVLRELASGKTQAEIAQALDLSERTVNKEVGDLKEKLSLRSLNELLIFAVNEGLAHPELIHQYGS</sequence>
<dbReference type="InterPro" id="IPR011006">
    <property type="entry name" value="CheY-like_superfamily"/>
</dbReference>
<dbReference type="SMART" id="SM00421">
    <property type="entry name" value="HTH_LUXR"/>
    <property type="match status" value="1"/>
</dbReference>
<dbReference type="GO" id="GO:0003677">
    <property type="term" value="F:DNA binding"/>
    <property type="evidence" value="ECO:0007669"/>
    <property type="project" value="UniProtKB-KW"/>
</dbReference>
<evidence type="ECO:0000313" key="6">
    <source>
        <dbReference type="EMBL" id="TWT32814.1"/>
    </source>
</evidence>
<evidence type="ECO:0000259" key="5">
    <source>
        <dbReference type="PROSITE" id="PS50110"/>
    </source>
</evidence>
<dbReference type="InterPro" id="IPR000792">
    <property type="entry name" value="Tscrpt_reg_LuxR_C"/>
</dbReference>
<feature type="modified residue" description="4-aspartylphosphate" evidence="3">
    <location>
        <position position="67"/>
    </location>
</feature>
<dbReference type="GO" id="GO:0000160">
    <property type="term" value="P:phosphorelay signal transduction system"/>
    <property type="evidence" value="ECO:0007669"/>
    <property type="project" value="InterPro"/>
</dbReference>
<dbReference type="SUPFAM" id="SSF46894">
    <property type="entry name" value="C-terminal effector domain of the bipartite response regulators"/>
    <property type="match status" value="1"/>
</dbReference>
<reference evidence="6 7" key="1">
    <citation type="submission" date="2019-02" db="EMBL/GenBank/DDBJ databases">
        <title>Deep-cultivation of Planctomycetes and their phenomic and genomic characterization uncovers novel biology.</title>
        <authorList>
            <person name="Wiegand S."/>
            <person name="Jogler M."/>
            <person name="Boedeker C."/>
            <person name="Pinto D."/>
            <person name="Vollmers J."/>
            <person name="Rivas-Marin E."/>
            <person name="Kohn T."/>
            <person name="Peeters S.H."/>
            <person name="Heuer A."/>
            <person name="Rast P."/>
            <person name="Oberbeckmann S."/>
            <person name="Bunk B."/>
            <person name="Jeske O."/>
            <person name="Meyerdierks A."/>
            <person name="Storesund J.E."/>
            <person name="Kallscheuer N."/>
            <person name="Luecker S."/>
            <person name="Lage O.M."/>
            <person name="Pohl T."/>
            <person name="Merkel B.J."/>
            <person name="Hornburger P."/>
            <person name="Mueller R.-W."/>
            <person name="Bruemmer F."/>
            <person name="Labrenz M."/>
            <person name="Spormann A.M."/>
            <person name="Op Den Camp H."/>
            <person name="Overmann J."/>
            <person name="Amann R."/>
            <person name="Jetten M.S.M."/>
            <person name="Mascher T."/>
            <person name="Medema M.H."/>
            <person name="Devos D.P."/>
            <person name="Kaster A.-K."/>
            <person name="Ovreas L."/>
            <person name="Rohde M."/>
            <person name="Galperin M.Y."/>
            <person name="Jogler C."/>
        </authorList>
    </citation>
    <scope>NUCLEOTIDE SEQUENCE [LARGE SCALE GENOMIC DNA]</scope>
    <source>
        <strain evidence="6 7">Enr8</strain>
    </source>
</reference>
<evidence type="ECO:0000256" key="2">
    <source>
        <dbReference type="ARBA" id="ARBA00023125"/>
    </source>
</evidence>
<dbReference type="SUPFAM" id="SSF52172">
    <property type="entry name" value="CheY-like"/>
    <property type="match status" value="1"/>
</dbReference>
<evidence type="ECO:0000256" key="3">
    <source>
        <dbReference type="PROSITE-ProRule" id="PRU00169"/>
    </source>
</evidence>
<protein>
    <submittedName>
        <fullName evidence="6">Virulence factors putative positive transcription regulator BvgA</fullName>
    </submittedName>
</protein>
<name>A0A5C5V2I7_9BACT</name>
<dbReference type="Gene3D" id="3.40.50.2300">
    <property type="match status" value="1"/>
</dbReference>
<dbReference type="GO" id="GO:0006355">
    <property type="term" value="P:regulation of DNA-templated transcription"/>
    <property type="evidence" value="ECO:0007669"/>
    <property type="project" value="InterPro"/>
</dbReference>
<dbReference type="PRINTS" id="PR00038">
    <property type="entry name" value="HTHLUXR"/>
</dbReference>
<dbReference type="SMART" id="SM00448">
    <property type="entry name" value="REC"/>
    <property type="match status" value="1"/>
</dbReference>
<dbReference type="Pfam" id="PF00072">
    <property type="entry name" value="Response_reg"/>
    <property type="match status" value="1"/>
</dbReference>
<dbReference type="PROSITE" id="PS50110">
    <property type="entry name" value="RESPONSE_REGULATORY"/>
    <property type="match status" value="1"/>
</dbReference>
<dbReference type="RefSeq" id="WP_146432128.1">
    <property type="nucleotide sequence ID" value="NZ_SJPF01000003.1"/>
</dbReference>
<evidence type="ECO:0000313" key="7">
    <source>
        <dbReference type="Proteomes" id="UP000318878"/>
    </source>
</evidence>
<evidence type="ECO:0000256" key="1">
    <source>
        <dbReference type="ARBA" id="ARBA00022553"/>
    </source>
</evidence>
<dbReference type="InterPro" id="IPR016032">
    <property type="entry name" value="Sig_transdc_resp-reg_C-effctor"/>
</dbReference>
<dbReference type="Proteomes" id="UP000318878">
    <property type="component" value="Unassembled WGS sequence"/>
</dbReference>
<keyword evidence="2" id="KW-0238">DNA-binding</keyword>